<gene>
    <name evidence="1" type="ORF">DSO57_1033975</name>
</gene>
<keyword evidence="2" id="KW-1185">Reference proteome</keyword>
<evidence type="ECO:0000313" key="2">
    <source>
        <dbReference type="Proteomes" id="UP001165960"/>
    </source>
</evidence>
<accession>A0ACC2RQY0</accession>
<comment type="caution">
    <text evidence="1">The sequence shown here is derived from an EMBL/GenBank/DDBJ whole genome shotgun (WGS) entry which is preliminary data.</text>
</comment>
<sequence>MTSIGNMELEYLLLGINASSAIAALSVVVIVAVLVKRGAPVSKRVSIRLQTVISLIDLMRHIHVFFSLRGDDSLWCKFLGFFDVSLEHSYWYLNVCIALNMHLIVLLEWRPRANWELYYWACSFGAVVVVVFPLLPLDVFGRSNSGICYIRNGEGYNDMIEVLYYNLPSSLTICYCLVTSLAIIYKVNKQNKMPEIANARKRLSWRKRFFVLELNNLFRRLALYPVACFLANFGMNIHVFYGFINQAPNHTLYTWARAGFYSTGLLNLISFISDPIVLKEVREVFGYKTKPLPFNDNYNRSFTSSEPPSSFATYQERDQIPFESENIESSIIQFL</sequence>
<organism evidence="1 2">
    <name type="scientific">Entomophthora muscae</name>
    <dbReference type="NCBI Taxonomy" id="34485"/>
    <lineage>
        <taxon>Eukaryota</taxon>
        <taxon>Fungi</taxon>
        <taxon>Fungi incertae sedis</taxon>
        <taxon>Zoopagomycota</taxon>
        <taxon>Entomophthoromycotina</taxon>
        <taxon>Entomophthoromycetes</taxon>
        <taxon>Entomophthorales</taxon>
        <taxon>Entomophthoraceae</taxon>
        <taxon>Entomophthora</taxon>
    </lineage>
</organism>
<evidence type="ECO:0000313" key="1">
    <source>
        <dbReference type="EMBL" id="KAJ9052457.1"/>
    </source>
</evidence>
<proteinExistence type="predicted"/>
<dbReference type="Proteomes" id="UP001165960">
    <property type="component" value="Unassembled WGS sequence"/>
</dbReference>
<dbReference type="EMBL" id="QTSX02006665">
    <property type="protein sequence ID" value="KAJ9052457.1"/>
    <property type="molecule type" value="Genomic_DNA"/>
</dbReference>
<name>A0ACC2RQY0_9FUNG</name>
<reference evidence="1" key="1">
    <citation type="submission" date="2022-04" db="EMBL/GenBank/DDBJ databases">
        <title>Genome of the entomopathogenic fungus Entomophthora muscae.</title>
        <authorList>
            <person name="Elya C."/>
            <person name="Lovett B.R."/>
            <person name="Lee E."/>
            <person name="Macias A.M."/>
            <person name="Hajek A.E."/>
            <person name="De Bivort B.L."/>
            <person name="Kasson M.T."/>
            <person name="De Fine Licht H.H."/>
            <person name="Stajich J.E."/>
        </authorList>
    </citation>
    <scope>NUCLEOTIDE SEQUENCE</scope>
    <source>
        <strain evidence="1">Berkeley</strain>
    </source>
</reference>
<protein>
    <submittedName>
        <fullName evidence="1">Uncharacterized protein</fullName>
    </submittedName>
</protein>